<comment type="caution">
    <text evidence="3">The sequence shown here is derived from an EMBL/GenBank/DDBJ whole genome shotgun (WGS) entry which is preliminary data.</text>
</comment>
<keyword evidence="2" id="KW-0812">Transmembrane</keyword>
<keyword evidence="2" id="KW-1133">Transmembrane helix</keyword>
<evidence type="ECO:0000313" key="4">
    <source>
        <dbReference type="Proteomes" id="UP000551501"/>
    </source>
</evidence>
<name>A0A840F469_9ACTN</name>
<dbReference type="AlphaFoldDB" id="A0A840F469"/>
<feature type="transmembrane region" description="Helical" evidence="2">
    <location>
        <begin position="32"/>
        <end position="50"/>
    </location>
</feature>
<keyword evidence="2" id="KW-0472">Membrane</keyword>
<dbReference type="EMBL" id="JACIFP010000001">
    <property type="protein sequence ID" value="MBB4136686.1"/>
    <property type="molecule type" value="Genomic_DNA"/>
</dbReference>
<reference evidence="3 4" key="1">
    <citation type="submission" date="2020-08" db="EMBL/GenBank/DDBJ databases">
        <title>Sequencing the genomes of 1000 actinobacteria strains.</title>
        <authorList>
            <person name="Klenk H.-P."/>
        </authorList>
    </citation>
    <scope>NUCLEOTIDE SEQUENCE [LARGE SCALE GENOMIC DNA]</scope>
    <source>
        <strain evidence="3 4">DSM 45298</strain>
    </source>
</reference>
<proteinExistence type="predicted"/>
<dbReference type="Proteomes" id="UP000551501">
    <property type="component" value="Unassembled WGS sequence"/>
</dbReference>
<accession>A0A840F469</accession>
<dbReference type="RefSeq" id="WP_183371639.1">
    <property type="nucleotide sequence ID" value="NZ_BAABHL010000041.1"/>
</dbReference>
<organism evidence="3 4">
    <name type="scientific">Gordonia humi</name>
    <dbReference type="NCBI Taxonomy" id="686429"/>
    <lineage>
        <taxon>Bacteria</taxon>
        <taxon>Bacillati</taxon>
        <taxon>Actinomycetota</taxon>
        <taxon>Actinomycetes</taxon>
        <taxon>Mycobacteriales</taxon>
        <taxon>Gordoniaceae</taxon>
        <taxon>Gordonia</taxon>
    </lineage>
</organism>
<evidence type="ECO:0000256" key="2">
    <source>
        <dbReference type="SAM" id="Phobius"/>
    </source>
</evidence>
<protein>
    <submittedName>
        <fullName evidence="3">Putative integral membrane protein</fullName>
    </submittedName>
</protein>
<evidence type="ECO:0000256" key="1">
    <source>
        <dbReference type="SAM" id="MobiDB-lite"/>
    </source>
</evidence>
<feature type="region of interest" description="Disordered" evidence="1">
    <location>
        <begin position="1"/>
        <end position="22"/>
    </location>
</feature>
<evidence type="ECO:0000313" key="3">
    <source>
        <dbReference type="EMBL" id="MBB4136686.1"/>
    </source>
</evidence>
<sequence>MSTNASAPSPRKGPSTGQSQTTRDAGTFVKQYWLPIVLVIVAIVFILTNTNRAPLTILWVDINSPLWLTLTVTVLVGFVVGWFVGRRQKK</sequence>
<keyword evidence="4" id="KW-1185">Reference proteome</keyword>
<gene>
    <name evidence="3" type="ORF">BKA16_003238</name>
</gene>
<feature type="transmembrane region" description="Helical" evidence="2">
    <location>
        <begin position="66"/>
        <end position="85"/>
    </location>
</feature>